<dbReference type="PANTHER" id="PTHR12358:SF105">
    <property type="entry name" value="DAGKC DOMAIN-CONTAINING PROTEIN"/>
    <property type="match status" value="1"/>
</dbReference>
<dbReference type="OrthoDB" id="336240at2759"/>
<evidence type="ECO:0000259" key="1">
    <source>
        <dbReference type="PROSITE" id="PS50146"/>
    </source>
</evidence>
<reference evidence="2 3" key="1">
    <citation type="journal article" date="2016" name="Mol. Biol. Evol.">
        <title>Comparative Genomics of Early-Diverging Mushroom-Forming Fungi Provides Insights into the Origins of Lignocellulose Decay Capabilities.</title>
        <authorList>
            <person name="Nagy L.G."/>
            <person name="Riley R."/>
            <person name="Tritt A."/>
            <person name="Adam C."/>
            <person name="Daum C."/>
            <person name="Floudas D."/>
            <person name="Sun H."/>
            <person name="Yadav J.S."/>
            <person name="Pangilinan J."/>
            <person name="Larsson K.H."/>
            <person name="Matsuura K."/>
            <person name="Barry K."/>
            <person name="Labutti K."/>
            <person name="Kuo R."/>
            <person name="Ohm R.A."/>
            <person name="Bhattacharya S.S."/>
            <person name="Shirouzu T."/>
            <person name="Yoshinaga Y."/>
            <person name="Martin F.M."/>
            <person name="Grigoriev I.V."/>
            <person name="Hibbett D.S."/>
        </authorList>
    </citation>
    <scope>NUCLEOTIDE SEQUENCE [LARGE SCALE GENOMIC DNA]</scope>
    <source>
        <strain evidence="2 3">HHB9708</strain>
    </source>
</reference>
<organism evidence="2 3">
    <name type="scientific">Sistotremastrum niveocremeum HHB9708</name>
    <dbReference type="NCBI Taxonomy" id="1314777"/>
    <lineage>
        <taxon>Eukaryota</taxon>
        <taxon>Fungi</taxon>
        <taxon>Dikarya</taxon>
        <taxon>Basidiomycota</taxon>
        <taxon>Agaricomycotina</taxon>
        <taxon>Agaricomycetes</taxon>
        <taxon>Sistotremastrales</taxon>
        <taxon>Sistotremastraceae</taxon>
        <taxon>Sertulicium</taxon>
        <taxon>Sertulicium niveocremeum</taxon>
    </lineage>
</organism>
<accession>A0A165AMZ8</accession>
<dbReference type="GO" id="GO:0005737">
    <property type="term" value="C:cytoplasm"/>
    <property type="evidence" value="ECO:0007669"/>
    <property type="project" value="TreeGrafter"/>
</dbReference>
<dbReference type="InterPro" id="IPR001206">
    <property type="entry name" value="Diacylglycerol_kinase_cat_dom"/>
</dbReference>
<dbReference type="GO" id="GO:0016020">
    <property type="term" value="C:membrane"/>
    <property type="evidence" value="ECO:0007669"/>
    <property type="project" value="TreeGrafter"/>
</dbReference>
<dbReference type="GO" id="GO:0046512">
    <property type="term" value="P:sphingosine biosynthetic process"/>
    <property type="evidence" value="ECO:0007669"/>
    <property type="project" value="TreeGrafter"/>
</dbReference>
<dbReference type="InterPro" id="IPR016064">
    <property type="entry name" value="NAD/diacylglycerol_kinase_sf"/>
</dbReference>
<dbReference type="Gene3D" id="3.40.50.10330">
    <property type="entry name" value="Probable inorganic polyphosphate/atp-NAD kinase, domain 1"/>
    <property type="match status" value="1"/>
</dbReference>
<proteinExistence type="predicted"/>
<dbReference type="PROSITE" id="PS50146">
    <property type="entry name" value="DAGK"/>
    <property type="match status" value="1"/>
</dbReference>
<evidence type="ECO:0000313" key="2">
    <source>
        <dbReference type="EMBL" id="KZS99312.1"/>
    </source>
</evidence>
<dbReference type="SUPFAM" id="SSF111331">
    <property type="entry name" value="NAD kinase/diacylglycerol kinase-like"/>
    <property type="match status" value="1"/>
</dbReference>
<dbReference type="InterPro" id="IPR017438">
    <property type="entry name" value="ATP-NAD_kinase_N"/>
</dbReference>
<protein>
    <recommendedName>
        <fullName evidence="1">DAGKc domain-containing protein</fullName>
    </recommendedName>
</protein>
<dbReference type="Pfam" id="PF00781">
    <property type="entry name" value="DAGK_cat"/>
    <property type="match status" value="1"/>
</dbReference>
<feature type="domain" description="DAGKc" evidence="1">
    <location>
        <begin position="1"/>
        <end position="131"/>
    </location>
</feature>
<dbReference type="AlphaFoldDB" id="A0A165AMZ8"/>
<dbReference type="Proteomes" id="UP000076722">
    <property type="component" value="Unassembled WGS sequence"/>
</dbReference>
<dbReference type="GO" id="GO:0001727">
    <property type="term" value="F:lipid kinase activity"/>
    <property type="evidence" value="ECO:0007669"/>
    <property type="project" value="TreeGrafter"/>
</dbReference>
<dbReference type="SMART" id="SM00046">
    <property type="entry name" value="DAGKc"/>
    <property type="match status" value="1"/>
</dbReference>
<dbReference type="InterPro" id="IPR050187">
    <property type="entry name" value="Lipid_Phosphate_FormReg"/>
</dbReference>
<evidence type="ECO:0000313" key="3">
    <source>
        <dbReference type="Proteomes" id="UP000076722"/>
    </source>
</evidence>
<sequence length="396" mass="43076">MLLISNPVCGDKSGPQFLVEQVLPLISSYRKSVKVIETTHTGHAGVIAQEYLATLEPESSATIIVSGGDGTLHEIVNALCLPYIDKNGVVAPIPAVSFALIPSGTANALYSTLFPPSSHATDNPDYKLKSIRSLMDSSSSVPLSLQHTVILDGGGVMTSQIISAVVTSTSLHAAILHTAEELRGREDLPGLMRFKAAAQQNILNWYKSQIMLIDPVGGKVAQYNPNTHSFQSPAQPTSSLPGPFEYFLSTINVDRLEPHFQITPLFSKLPPTEASMDLVVVRPNRNPRVLSDTLDDRTRFVETATTVLQSAYKEGKHVEFRYQSDGSCSEEGSGEPVVEYFRCGGWEWTPEPTDELAQLLCADGAILKIGDGGKASCRLVTFTNPDIQFRVFSRRE</sequence>
<dbReference type="PANTHER" id="PTHR12358">
    <property type="entry name" value="SPHINGOSINE KINASE"/>
    <property type="match status" value="1"/>
</dbReference>
<dbReference type="EMBL" id="KV419394">
    <property type="protein sequence ID" value="KZS99312.1"/>
    <property type="molecule type" value="Genomic_DNA"/>
</dbReference>
<name>A0A165AMZ8_9AGAM</name>
<gene>
    <name evidence="2" type="ORF">SISNIDRAFT_435118</name>
</gene>
<keyword evidence="3" id="KW-1185">Reference proteome</keyword>
<dbReference type="STRING" id="1314777.A0A165AMZ8"/>